<organism evidence="1 2">
    <name type="scientific">Planobispora rosea</name>
    <dbReference type="NCBI Taxonomy" id="35762"/>
    <lineage>
        <taxon>Bacteria</taxon>
        <taxon>Bacillati</taxon>
        <taxon>Actinomycetota</taxon>
        <taxon>Actinomycetes</taxon>
        <taxon>Streptosporangiales</taxon>
        <taxon>Streptosporangiaceae</taxon>
        <taxon>Planobispora</taxon>
    </lineage>
</organism>
<dbReference type="AlphaFoldDB" id="A0A8J3S746"/>
<name>A0A8J3S746_PLARO</name>
<protein>
    <submittedName>
        <fullName evidence="1">Uncharacterized protein</fullName>
    </submittedName>
</protein>
<reference evidence="1" key="1">
    <citation type="submission" date="2021-01" db="EMBL/GenBank/DDBJ databases">
        <title>Whole genome shotgun sequence of Planobispora rosea NBRC 15558.</title>
        <authorList>
            <person name="Komaki H."/>
            <person name="Tamura T."/>
        </authorList>
    </citation>
    <scope>NUCLEOTIDE SEQUENCE</scope>
    <source>
        <strain evidence="1">NBRC 15558</strain>
    </source>
</reference>
<evidence type="ECO:0000313" key="2">
    <source>
        <dbReference type="Proteomes" id="UP000655044"/>
    </source>
</evidence>
<comment type="caution">
    <text evidence="1">The sequence shown here is derived from an EMBL/GenBank/DDBJ whole genome shotgun (WGS) entry which is preliminary data.</text>
</comment>
<gene>
    <name evidence="1" type="ORF">Pro02_63680</name>
</gene>
<evidence type="ECO:0000313" key="1">
    <source>
        <dbReference type="EMBL" id="GIH87960.1"/>
    </source>
</evidence>
<proteinExistence type="predicted"/>
<accession>A0A8J3S746</accession>
<sequence>MCKRTDIGLTTDGRLRRHRSDICVGGRHLPRCAGTGLPPRPLIEQIPPDRAGTRSAGLSRDAVRQLIRATRSRPLIAQVGEAFAAAEGGHRLLIVLTERYPKDAPLACGPAAALLAALAERGWNVTHTADRFASHLTVDAPSP</sequence>
<dbReference type="Proteomes" id="UP000655044">
    <property type="component" value="Unassembled WGS sequence"/>
</dbReference>
<keyword evidence="2" id="KW-1185">Reference proteome</keyword>
<dbReference type="EMBL" id="BOOI01000070">
    <property type="protein sequence ID" value="GIH87960.1"/>
    <property type="molecule type" value="Genomic_DNA"/>
</dbReference>